<dbReference type="OrthoDB" id="7840273at2"/>
<reference evidence="1 2" key="1">
    <citation type="submission" date="2019-05" db="EMBL/GenBank/DDBJ databases">
        <title>Pseudorhodobacter turbinis sp. nov., isolated from the gut of the Korean turban shell.</title>
        <authorList>
            <person name="Jeong Y.-S."/>
            <person name="Kang W.-R."/>
            <person name="Bae J.-W."/>
        </authorList>
    </citation>
    <scope>NUCLEOTIDE SEQUENCE [LARGE SCALE GENOMIC DNA]</scope>
    <source>
        <strain evidence="1 2">S12M18</strain>
        <plasmid evidence="1 2">unnamed1</plasmid>
    </source>
</reference>
<dbReference type="KEGG" id="pseb:EOK75_13790"/>
<dbReference type="InterPro" id="IPR029058">
    <property type="entry name" value="AB_hydrolase_fold"/>
</dbReference>
<keyword evidence="1" id="KW-0614">Plasmid</keyword>
<evidence type="ECO:0000313" key="1">
    <source>
        <dbReference type="EMBL" id="QCO56874.1"/>
    </source>
</evidence>
<dbReference type="RefSeq" id="WP_137194672.1">
    <property type="nucleotide sequence ID" value="NZ_CP039965.1"/>
</dbReference>
<gene>
    <name evidence="1" type="ORF">EOK75_13790</name>
</gene>
<accession>A0A4V1E147</accession>
<geneLocation type="plasmid" evidence="1 2">
    <name>unnamed1</name>
</geneLocation>
<dbReference type="AlphaFoldDB" id="A0A4V1E147"/>
<dbReference type="EMBL" id="CP039965">
    <property type="protein sequence ID" value="QCO56874.1"/>
    <property type="molecule type" value="Genomic_DNA"/>
</dbReference>
<keyword evidence="2" id="KW-1185">Reference proteome</keyword>
<proteinExistence type="predicted"/>
<dbReference type="Proteomes" id="UP000298631">
    <property type="component" value="Plasmid unnamed1"/>
</dbReference>
<evidence type="ECO:0000313" key="2">
    <source>
        <dbReference type="Proteomes" id="UP000298631"/>
    </source>
</evidence>
<sequence>MPHIDEKKPSIGEATSAHGRDDVLLLLRNMGEDLGSFDAIGGAHWAIYNEDGPTLVISFDRLEDMQALQPGTMPTIFGQATQNGWSHLSLISEGESWYRDPDVYAYLDQLVDDCFFDEFDRVVFVGTGMGAYAAAAFSVTAPGCTVLSIQPRATLDPQVAGWDTRDRKARRLNFNDRYGYAPEMTEGATRVFTIHDPYSRLDAMHASLFRKPWVTALKTPFLGDDVALNLAEMGILPKLIKSACDGKLTPHYFNQLWRERRNYGPYLRRILRACTYAHRPAREAMICRSVTQRLRAPVFRKHLEKLEKSENPEKA</sequence>
<organism evidence="1 2">
    <name type="scientific">Pseudorhodobacter turbinis</name>
    <dbReference type="NCBI Taxonomy" id="2500533"/>
    <lineage>
        <taxon>Bacteria</taxon>
        <taxon>Pseudomonadati</taxon>
        <taxon>Pseudomonadota</taxon>
        <taxon>Alphaproteobacteria</taxon>
        <taxon>Rhodobacterales</taxon>
        <taxon>Paracoccaceae</taxon>
        <taxon>Pseudorhodobacter</taxon>
    </lineage>
</organism>
<name>A0A4V1E147_9RHOB</name>
<protein>
    <submittedName>
        <fullName evidence="1">Phosphoadenosine phosphosulfate reductase</fullName>
    </submittedName>
</protein>
<dbReference type="SUPFAM" id="SSF53474">
    <property type="entry name" value="alpha/beta-Hydrolases"/>
    <property type="match status" value="1"/>
</dbReference>